<gene>
    <name evidence="10" type="ORF">CHLRE_17g697650v5</name>
</gene>
<dbReference type="RefSeq" id="XP_042914310.1">
    <property type="nucleotide sequence ID" value="XM_043071851.1"/>
</dbReference>
<dbReference type="Gene3D" id="3.40.50.1820">
    <property type="entry name" value="alpha/beta hydrolase"/>
    <property type="match status" value="1"/>
</dbReference>
<dbReference type="EC" id="3.4.21.-" evidence="7"/>
<reference evidence="10 11" key="1">
    <citation type="journal article" date="2007" name="Science">
        <title>The Chlamydomonas genome reveals the evolution of key animal and plant functions.</title>
        <authorList>
            <person name="Merchant S.S."/>
            <person name="Prochnik S.E."/>
            <person name="Vallon O."/>
            <person name="Harris E.H."/>
            <person name="Karpowicz S.J."/>
            <person name="Witman G.B."/>
            <person name="Terry A."/>
            <person name="Salamov A."/>
            <person name="Fritz-Laylin L.K."/>
            <person name="Marechal-Drouard L."/>
            <person name="Marshall W.F."/>
            <person name="Qu L.H."/>
            <person name="Nelson D.R."/>
            <person name="Sanderfoot A.A."/>
            <person name="Spalding M.H."/>
            <person name="Kapitonov V.V."/>
            <person name="Ren Q."/>
            <person name="Ferris P."/>
            <person name="Lindquist E."/>
            <person name="Shapiro H."/>
            <person name="Lucas S.M."/>
            <person name="Grimwood J."/>
            <person name="Schmutz J."/>
            <person name="Cardol P."/>
            <person name="Cerutti H."/>
            <person name="Chanfreau G."/>
            <person name="Chen C.L."/>
            <person name="Cognat V."/>
            <person name="Croft M.T."/>
            <person name="Dent R."/>
            <person name="Dutcher S."/>
            <person name="Fernandez E."/>
            <person name="Fukuzawa H."/>
            <person name="Gonzalez-Ballester D."/>
            <person name="Gonzalez-Halphen D."/>
            <person name="Hallmann A."/>
            <person name="Hanikenne M."/>
            <person name="Hippler M."/>
            <person name="Inwood W."/>
            <person name="Jabbari K."/>
            <person name="Kalanon M."/>
            <person name="Kuras R."/>
            <person name="Lefebvre P.A."/>
            <person name="Lemaire S.D."/>
            <person name="Lobanov A.V."/>
            <person name="Lohr M."/>
            <person name="Manuell A."/>
            <person name="Meier I."/>
            <person name="Mets L."/>
            <person name="Mittag M."/>
            <person name="Mittelmeier T."/>
            <person name="Moroney J.V."/>
            <person name="Moseley J."/>
            <person name="Napoli C."/>
            <person name="Nedelcu A.M."/>
            <person name="Niyogi K."/>
            <person name="Novoselov S.V."/>
            <person name="Paulsen I.T."/>
            <person name="Pazour G."/>
            <person name="Purton S."/>
            <person name="Ral J.P."/>
            <person name="Riano-Pachon D.M."/>
            <person name="Riekhof W."/>
            <person name="Rymarquis L."/>
            <person name="Schroda M."/>
            <person name="Stern D."/>
            <person name="Umen J."/>
            <person name="Willows R."/>
            <person name="Wilson N."/>
            <person name="Zimmer S.L."/>
            <person name="Allmer J."/>
            <person name="Balk J."/>
            <person name="Bisova K."/>
            <person name="Chen C.J."/>
            <person name="Elias M."/>
            <person name="Gendler K."/>
            <person name="Hauser C."/>
            <person name="Lamb M.R."/>
            <person name="Ledford H."/>
            <person name="Long J.C."/>
            <person name="Minagawa J."/>
            <person name="Page M.D."/>
            <person name="Pan J."/>
            <person name="Pootakham W."/>
            <person name="Roje S."/>
            <person name="Rose A."/>
            <person name="Stahlberg E."/>
            <person name="Terauchi A.M."/>
            <person name="Yang P."/>
            <person name="Ball S."/>
            <person name="Bowler C."/>
            <person name="Dieckmann C.L."/>
            <person name="Gladyshev V.N."/>
            <person name="Green P."/>
            <person name="Jorgensen R."/>
            <person name="Mayfield S."/>
            <person name="Mueller-Roeber B."/>
            <person name="Rajamani S."/>
            <person name="Sayre R.T."/>
            <person name="Brokstein P."/>
            <person name="Dubchak I."/>
            <person name="Goodstein D."/>
            <person name="Hornick L."/>
            <person name="Huang Y.W."/>
            <person name="Jhaveri J."/>
            <person name="Luo Y."/>
            <person name="Martinez D."/>
            <person name="Ngau W.C."/>
            <person name="Otillar B."/>
            <person name="Poliakov A."/>
            <person name="Porter A."/>
            <person name="Szajkowski L."/>
            <person name="Werner G."/>
            <person name="Zhou K."/>
            <person name="Grigoriev I.V."/>
            <person name="Rokhsar D.S."/>
            <person name="Grossman A.R."/>
        </authorList>
    </citation>
    <scope>NUCLEOTIDE SEQUENCE [LARGE SCALE GENOMIC DNA]</scope>
    <source>
        <strain evidence="11">CC-503</strain>
    </source>
</reference>
<evidence type="ECO:0000256" key="5">
    <source>
        <dbReference type="ARBA" id="ARBA00022825"/>
    </source>
</evidence>
<dbReference type="GO" id="GO:0004252">
    <property type="term" value="F:serine-type endopeptidase activity"/>
    <property type="evidence" value="ECO:0007669"/>
    <property type="project" value="UniProtKB-UniRule"/>
</dbReference>
<dbReference type="ExpressionAtlas" id="A0A2K3CNQ9">
    <property type="expression patterns" value="baseline"/>
</dbReference>
<dbReference type="Proteomes" id="UP000006906">
    <property type="component" value="Chromosome 17"/>
</dbReference>
<proteinExistence type="inferred from homology"/>
<organism evidence="10 11">
    <name type="scientific">Chlamydomonas reinhardtii</name>
    <name type="common">Chlamydomonas smithii</name>
    <dbReference type="NCBI Taxonomy" id="3055"/>
    <lineage>
        <taxon>Eukaryota</taxon>
        <taxon>Viridiplantae</taxon>
        <taxon>Chlorophyta</taxon>
        <taxon>core chlorophytes</taxon>
        <taxon>Chlorophyceae</taxon>
        <taxon>CS clade</taxon>
        <taxon>Chlamydomonadales</taxon>
        <taxon>Chlamydomonadaceae</taxon>
        <taxon>Chlamydomonas</taxon>
    </lineage>
</organism>
<keyword evidence="3 7" id="KW-0645">Protease</keyword>
<dbReference type="SUPFAM" id="SSF50993">
    <property type="entry name" value="Peptidase/esterase 'gauge' domain"/>
    <property type="match status" value="1"/>
</dbReference>
<evidence type="ECO:0000256" key="3">
    <source>
        <dbReference type="ARBA" id="ARBA00022670"/>
    </source>
</evidence>
<dbReference type="Gramene" id="PNW69905">
    <property type="protein sequence ID" value="PNW69905"/>
    <property type="gene ID" value="CHLRE_17g697650v5"/>
</dbReference>
<keyword evidence="5 7" id="KW-0720">Serine protease</keyword>
<dbReference type="OrthoDB" id="248387at2759"/>
<evidence type="ECO:0000259" key="9">
    <source>
        <dbReference type="Pfam" id="PF02897"/>
    </source>
</evidence>
<comment type="similarity">
    <text evidence="2 7">Belongs to the peptidase S9A family.</text>
</comment>
<evidence type="ECO:0000259" key="8">
    <source>
        <dbReference type="Pfam" id="PF00326"/>
    </source>
</evidence>
<dbReference type="OMA" id="NGYWYIT"/>
<evidence type="ECO:0000256" key="2">
    <source>
        <dbReference type="ARBA" id="ARBA00005228"/>
    </source>
</evidence>
<evidence type="ECO:0000256" key="4">
    <source>
        <dbReference type="ARBA" id="ARBA00022801"/>
    </source>
</evidence>
<dbReference type="Pfam" id="PF02897">
    <property type="entry name" value="Peptidase_S9_N"/>
    <property type="match status" value="1"/>
</dbReference>
<dbReference type="Pfam" id="PF00326">
    <property type="entry name" value="Peptidase_S9"/>
    <property type="match status" value="1"/>
</dbReference>
<dbReference type="FunCoup" id="A0A2K3CNQ9">
    <property type="interactions" value="1265"/>
</dbReference>
<dbReference type="GO" id="GO:0006508">
    <property type="term" value="P:proteolysis"/>
    <property type="evidence" value="ECO:0007669"/>
    <property type="project" value="UniProtKB-KW"/>
</dbReference>
<dbReference type="FunFam" id="3.40.50.1820:FF:000005">
    <property type="entry name" value="Prolyl endopeptidase"/>
    <property type="match status" value="1"/>
</dbReference>
<sequence length="839" mass="91951">MVSASQIIVPIGAAAASVLVGLGVGRRTAGGVNLRRQLNGNHKWLNRQERQVASALIQAGKGYLFSNWPPPGVHDAEKRRLLAAAARGVDSAAAAAEADRLAVLVPPAAPQEPRVIEAHGDSRTDKYYWLRDDERKAPAVLSHLNAENAYMRAVMADTEELQESLYLEMRARIKEDDTQVPARYQGYYYYTRQETGQQYGLHCRRRVPAAAAAPRETDVLDEAEPEEVLLDENARKASLGVSYYSVSGCETSPDQRLYAWAEDTVGGEKYTLHVKDLSTGAELTRGGIPGMSGNFEWAADNATLFYVVKDHLDRPYKVLRHKIGTNPTQDVVVFEEADEAFYVGVGKSRSEKIIYISSGSAVTSESRYLRADTPEGEFRVVLPRVQDTEYSVADRGDWLFITLRDPARPNSELLLAPLADPSKAEVLIPHSRDVKLDGVSVGADYLVACSRRGGLERAAVHKLPPGLGRPVGPLGEGEEIKFEEPAYSLSAYLTGDFDSPILRMSYTSLTTPATVIDMHLGTGKRCEKKVAPVLGGFDKSRYVTQRLWATAPDGVKVPISLVYRRGLARLDGSDPMMLDGYGSYEISNDPYFSSTRLSLLDRGFVFAIAHIRGGGEMGRYWYEDGKLQKKANTFTDFIAAAEHLITSAKLVTPQRLCIEGRSAGGLLMGAVLNMRPDLFHAAIIGVGFVDALTTMLDDTIPLTIIEREEWGDPAADAAVYAYMKSYSPVDNVRAQRYPHILAIAGLHDPRVGYWEPAKFVAKLREHKTDRNLLLLKTEMGAGHFSVTGRFERLKEVAFEFAFLFKVLGMMHTPLADGPLPAPAPAPAPAAPDAAAPAAK</sequence>
<dbReference type="PANTHER" id="PTHR11757">
    <property type="entry name" value="PROTEASE FAMILY S9A OLIGOPEPTIDASE"/>
    <property type="match status" value="1"/>
</dbReference>
<feature type="domain" description="Peptidase S9 prolyl oligopeptidase catalytic" evidence="8">
    <location>
        <begin position="591"/>
        <end position="808"/>
    </location>
</feature>
<dbReference type="KEGG" id="cre:CHLRE_17g697650v5"/>
<dbReference type="InterPro" id="IPR001375">
    <property type="entry name" value="Peptidase_S9_cat"/>
</dbReference>
<protein>
    <recommendedName>
        <fullName evidence="7">Prolyl endopeptidase</fullName>
        <ecNumber evidence="7">3.4.21.-</ecNumber>
    </recommendedName>
</protein>
<dbReference type="EMBL" id="CM008978">
    <property type="protein sequence ID" value="PNW69905.1"/>
    <property type="molecule type" value="Genomic_DNA"/>
</dbReference>
<dbReference type="Gene3D" id="2.130.10.120">
    <property type="entry name" value="Prolyl oligopeptidase, N-terminal domain"/>
    <property type="match status" value="1"/>
</dbReference>
<dbReference type="InterPro" id="IPR029058">
    <property type="entry name" value="AB_hydrolase_fold"/>
</dbReference>
<feature type="domain" description="Peptidase S9A N-terminal" evidence="9">
    <location>
        <begin position="107"/>
        <end position="525"/>
    </location>
</feature>
<dbReference type="GeneID" id="5717362"/>
<name>A0A2K3CNQ9_CHLRE</name>
<comment type="function">
    <text evidence="6">Serine peptidase whose precise substrate specificity remains unclear. Does not cleave peptides after a arginine or lysine residue. Regulates trans-Golgi network morphology and sorting by regulating the membrane binding of the AP-1 complex. May play a role in the regulation of synaptic vesicle exocytosis.</text>
</comment>
<dbReference type="PANTHER" id="PTHR11757:SF19">
    <property type="entry name" value="PROLYL ENDOPEPTIDASE-LIKE"/>
    <property type="match status" value="1"/>
</dbReference>
<dbReference type="InterPro" id="IPR002470">
    <property type="entry name" value="Peptidase_S9A"/>
</dbReference>
<evidence type="ECO:0000256" key="7">
    <source>
        <dbReference type="RuleBase" id="RU368024"/>
    </source>
</evidence>
<evidence type="ECO:0000256" key="6">
    <source>
        <dbReference type="ARBA" id="ARBA00045448"/>
    </source>
</evidence>
<dbReference type="PaxDb" id="3055-EDP04905"/>
<dbReference type="InParanoid" id="A0A2K3CNQ9"/>
<dbReference type="AlphaFoldDB" id="A0A2K3CNQ9"/>
<evidence type="ECO:0000313" key="11">
    <source>
        <dbReference type="Proteomes" id="UP000006906"/>
    </source>
</evidence>
<comment type="catalytic activity">
    <reaction evidence="1">
        <text>Hydrolysis of Pro-|-Xaa &gt;&gt; Ala-|-Xaa in oligopeptides.</text>
        <dbReference type="EC" id="3.4.21.26"/>
    </reaction>
</comment>
<dbReference type="InterPro" id="IPR023302">
    <property type="entry name" value="Pept_S9A_N"/>
</dbReference>
<evidence type="ECO:0000313" key="10">
    <source>
        <dbReference type="EMBL" id="PNW69905.1"/>
    </source>
</evidence>
<dbReference type="InterPro" id="IPR051543">
    <property type="entry name" value="Serine_Peptidase_S9A"/>
</dbReference>
<dbReference type="PRINTS" id="PR00862">
    <property type="entry name" value="PROLIGOPTASE"/>
</dbReference>
<dbReference type="STRING" id="3055.A0A2K3CNQ9"/>
<dbReference type="SUPFAM" id="SSF53474">
    <property type="entry name" value="alpha/beta-Hydrolases"/>
    <property type="match status" value="1"/>
</dbReference>
<accession>A0A2K3CNQ9</accession>
<keyword evidence="11" id="KW-1185">Reference proteome</keyword>
<evidence type="ECO:0000256" key="1">
    <source>
        <dbReference type="ARBA" id="ARBA00001070"/>
    </source>
</evidence>
<keyword evidence="4 7" id="KW-0378">Hydrolase</keyword>